<dbReference type="EMBL" id="WKPR01000004">
    <property type="protein sequence ID" value="MSB19066.1"/>
    <property type="molecule type" value="Genomic_DNA"/>
</dbReference>
<comment type="caution">
    <text evidence="1">The sequence shown here is derived from an EMBL/GenBank/DDBJ whole genome shotgun (WGS) entry which is preliminary data.</text>
</comment>
<organism evidence="1 2">
    <name type="scientific">Flavonifractor plautii</name>
    <name type="common">Fusobacterium plautii</name>
    <dbReference type="NCBI Taxonomy" id="292800"/>
    <lineage>
        <taxon>Bacteria</taxon>
        <taxon>Bacillati</taxon>
        <taxon>Bacillota</taxon>
        <taxon>Clostridia</taxon>
        <taxon>Eubacteriales</taxon>
        <taxon>Oscillospiraceae</taxon>
        <taxon>Flavonifractor</taxon>
    </lineage>
</organism>
<proteinExistence type="predicted"/>
<protein>
    <submittedName>
        <fullName evidence="1">DUF2612 domain-containing protein</fullName>
    </submittedName>
</protein>
<evidence type="ECO:0000313" key="2">
    <source>
        <dbReference type="Proteomes" id="UP000434475"/>
    </source>
</evidence>
<dbReference type="AlphaFoldDB" id="A0A6I2R1I6"/>
<accession>A0A6I2R1I6</accession>
<dbReference type="InterPro" id="IPR021283">
    <property type="entry name" value="Phage_Wedge1"/>
</dbReference>
<sequence>MDEFNYQEKMIVDLLEQFRGKKNIGAIVAAYARQLQEVYDFLVSLLNLLDLDLCTGAQLDLIGEIVVLSRYDARVMVEQSYEGEVLDDDLYRKLIKWKILLNTNDCTYWSIMKGIKMFWDKTPVYYRTDPEVPATIILSTPPLDPSTNPRDLLEMPIIRPGGVDLKLTATTETPPMAAMLWVGGAVFQGAMTTQLPELEIDYNLKAAVPLVPVMWSAMQTKLPEIQIEEGGN</sequence>
<dbReference type="RefSeq" id="WP_172697427.1">
    <property type="nucleotide sequence ID" value="NZ_WKPR01000004.1"/>
</dbReference>
<gene>
    <name evidence="1" type="ORF">GKE97_05985</name>
</gene>
<dbReference type="Pfam" id="PF11041">
    <property type="entry name" value="Phage_Wedge1"/>
    <property type="match status" value="2"/>
</dbReference>
<name>A0A6I2R1I6_FLAPL</name>
<dbReference type="Proteomes" id="UP000434475">
    <property type="component" value="Unassembled WGS sequence"/>
</dbReference>
<reference evidence="1 2" key="1">
    <citation type="journal article" date="2019" name="Nat. Med.">
        <title>A library of human gut bacterial isolates paired with longitudinal multiomics data enables mechanistic microbiome research.</title>
        <authorList>
            <person name="Poyet M."/>
            <person name="Groussin M."/>
            <person name="Gibbons S.M."/>
            <person name="Avila-Pacheco J."/>
            <person name="Jiang X."/>
            <person name="Kearney S.M."/>
            <person name="Perrotta A.R."/>
            <person name="Berdy B."/>
            <person name="Zhao S."/>
            <person name="Lieberman T.D."/>
            <person name="Swanson P.K."/>
            <person name="Smith M."/>
            <person name="Roesemann S."/>
            <person name="Alexander J.E."/>
            <person name="Rich S.A."/>
            <person name="Livny J."/>
            <person name="Vlamakis H."/>
            <person name="Clish C."/>
            <person name="Bullock K."/>
            <person name="Deik A."/>
            <person name="Scott J."/>
            <person name="Pierce K.A."/>
            <person name="Xavier R.J."/>
            <person name="Alm E.J."/>
        </authorList>
    </citation>
    <scope>NUCLEOTIDE SEQUENCE [LARGE SCALE GENOMIC DNA]</scope>
    <source>
        <strain evidence="1 2">BIOML-A2</strain>
    </source>
</reference>
<evidence type="ECO:0000313" key="1">
    <source>
        <dbReference type="EMBL" id="MSB19066.1"/>
    </source>
</evidence>